<dbReference type="RefSeq" id="WP_330127034.1">
    <property type="nucleotide sequence ID" value="NZ_JAUHLI010000001.1"/>
</dbReference>
<dbReference type="Proteomes" id="UP001336314">
    <property type="component" value="Unassembled WGS sequence"/>
</dbReference>
<dbReference type="InterPro" id="IPR052184">
    <property type="entry name" value="SDR_enzymes"/>
</dbReference>
<reference evidence="1 2" key="1">
    <citation type="submission" date="2023-07" db="EMBL/GenBank/DDBJ databases">
        <title>Alkalimonas sp., MEB108 novel, alkaliphilic bacterium isolated from Lonar Lake, India.</title>
        <authorList>
            <person name="Joshi A."/>
            <person name="Thite S."/>
        </authorList>
    </citation>
    <scope>NUCLEOTIDE SEQUENCE [LARGE SCALE GENOMIC DNA]</scope>
    <source>
        <strain evidence="1 2">MEB108</strain>
    </source>
</reference>
<dbReference type="PANTHER" id="PTHR45458">
    <property type="entry name" value="SHORT-CHAIN DEHYDROGENASE/REDUCTASE SDR"/>
    <property type="match status" value="1"/>
</dbReference>
<dbReference type="InterPro" id="IPR036291">
    <property type="entry name" value="NAD(P)-bd_dom_sf"/>
</dbReference>
<keyword evidence="2" id="KW-1185">Reference proteome</keyword>
<proteinExistence type="predicted"/>
<dbReference type="EMBL" id="JAUHLI010000001">
    <property type="protein sequence ID" value="MEE1999869.1"/>
    <property type="molecule type" value="Genomic_DNA"/>
</dbReference>
<dbReference type="Gene3D" id="3.40.50.720">
    <property type="entry name" value="NAD(P)-binding Rossmann-like Domain"/>
    <property type="match status" value="1"/>
</dbReference>
<evidence type="ECO:0000313" key="1">
    <source>
        <dbReference type="EMBL" id="MEE1999869.1"/>
    </source>
</evidence>
<dbReference type="Pfam" id="PF00106">
    <property type="entry name" value="adh_short"/>
    <property type="match status" value="1"/>
</dbReference>
<dbReference type="PANTHER" id="PTHR45458:SF2">
    <property type="entry name" value="OXIDOREDUCTASE, SHORT CHAIN DEHYDROGENASE_REDUCTASE FAMILY SUPERFAMILY (AFU_ORTHOLOGUE AFUA_3G13450)"/>
    <property type="match status" value="1"/>
</dbReference>
<accession>A0ABU7J0C1</accession>
<dbReference type="PRINTS" id="PR00081">
    <property type="entry name" value="GDHRDH"/>
</dbReference>
<protein>
    <submittedName>
        <fullName evidence="1">SDR family NAD(P)-dependent oxidoreductase</fullName>
    </submittedName>
</protein>
<organism evidence="1 2">
    <name type="scientific">Alkalimonas cellulosilytica</name>
    <dbReference type="NCBI Taxonomy" id="3058395"/>
    <lineage>
        <taxon>Bacteria</taxon>
        <taxon>Pseudomonadati</taxon>
        <taxon>Pseudomonadota</taxon>
        <taxon>Gammaproteobacteria</taxon>
        <taxon>Alkalimonas</taxon>
    </lineage>
</organism>
<sequence>MSDVLVVGGSGAIGSALIQHYGALGHGVTALSRKAAPAWTQEQDWLHWLPVHEQESASLHAVVEQSLVRSPGIIYLCQGWLHQDAMLPEKAISQLTDEQWLQSLAVNLLSPARYLQALMPYLFRQPEVKVLVLSAKVGSITDNHLGGWYSYRASKAALNMLVKTASIELKRRNKGATLVTVHPGTTASELSAPFQARVPAAQLQSPQSTARRLAQVAAGLQPEHTGSLLNWDGKPLAF</sequence>
<name>A0ABU7J0C1_9GAMM</name>
<gene>
    <name evidence="1" type="ORF">QWY20_00240</name>
</gene>
<comment type="caution">
    <text evidence="1">The sequence shown here is derived from an EMBL/GenBank/DDBJ whole genome shotgun (WGS) entry which is preliminary data.</text>
</comment>
<dbReference type="SUPFAM" id="SSF51735">
    <property type="entry name" value="NAD(P)-binding Rossmann-fold domains"/>
    <property type="match status" value="1"/>
</dbReference>
<dbReference type="InterPro" id="IPR002347">
    <property type="entry name" value="SDR_fam"/>
</dbReference>
<evidence type="ECO:0000313" key="2">
    <source>
        <dbReference type="Proteomes" id="UP001336314"/>
    </source>
</evidence>